<feature type="transmembrane region" description="Helical" evidence="7">
    <location>
        <begin position="130"/>
        <end position="152"/>
    </location>
</feature>
<keyword evidence="5" id="KW-0046">Antibiotic resistance</keyword>
<feature type="transmembrane region" description="Helical" evidence="7">
    <location>
        <begin position="335"/>
        <end position="356"/>
    </location>
</feature>
<evidence type="ECO:0000256" key="3">
    <source>
        <dbReference type="ARBA" id="ARBA00022989"/>
    </source>
</evidence>
<feature type="transmembrane region" description="Helical" evidence="7">
    <location>
        <begin position="72"/>
        <end position="91"/>
    </location>
</feature>
<keyword evidence="2 7" id="KW-0812">Transmembrane</keyword>
<dbReference type="GO" id="GO:0046677">
    <property type="term" value="P:response to antibiotic"/>
    <property type="evidence" value="ECO:0007669"/>
    <property type="project" value="UniProtKB-KW"/>
</dbReference>
<feature type="transmembrane region" description="Helical" evidence="7">
    <location>
        <begin position="42"/>
        <end position="60"/>
    </location>
</feature>
<feature type="transmembrane region" description="Helical" evidence="7">
    <location>
        <begin position="267"/>
        <end position="288"/>
    </location>
</feature>
<dbReference type="SUPFAM" id="SSF103473">
    <property type="entry name" value="MFS general substrate transporter"/>
    <property type="match status" value="1"/>
</dbReference>
<dbReference type="eggNOG" id="COG0477">
    <property type="taxonomic scope" value="Bacteria"/>
</dbReference>
<evidence type="ECO:0000313" key="10">
    <source>
        <dbReference type="Proteomes" id="UP000007076"/>
    </source>
</evidence>
<dbReference type="InterPro" id="IPR020846">
    <property type="entry name" value="MFS_dom"/>
</dbReference>
<evidence type="ECO:0000256" key="4">
    <source>
        <dbReference type="ARBA" id="ARBA00023136"/>
    </source>
</evidence>
<dbReference type="InterPro" id="IPR036259">
    <property type="entry name" value="MFS_trans_sf"/>
</dbReference>
<dbReference type="CDD" id="cd17321">
    <property type="entry name" value="MFS_MMR_MDR_like"/>
    <property type="match status" value="1"/>
</dbReference>
<feature type="transmembrane region" description="Helical" evidence="7">
    <location>
        <begin position="206"/>
        <end position="224"/>
    </location>
</feature>
<dbReference type="PANTHER" id="PTHR42718">
    <property type="entry name" value="MAJOR FACILITATOR SUPERFAMILY MULTIDRUG TRANSPORTER MFSC"/>
    <property type="match status" value="1"/>
</dbReference>
<gene>
    <name evidence="9" type="ordered locus">KSE_72030</name>
</gene>
<feature type="transmembrane region" description="Helical" evidence="7">
    <location>
        <begin position="300"/>
        <end position="323"/>
    </location>
</feature>
<keyword evidence="4 7" id="KW-0472">Membrane</keyword>
<dbReference type="Pfam" id="PF07690">
    <property type="entry name" value="MFS_1"/>
    <property type="match status" value="1"/>
</dbReference>
<evidence type="ECO:0000313" key="9">
    <source>
        <dbReference type="EMBL" id="BAJ32958.1"/>
    </source>
</evidence>
<dbReference type="AlphaFoldDB" id="E4NJ10"/>
<feature type="transmembrane region" description="Helical" evidence="7">
    <location>
        <begin position="409"/>
        <end position="426"/>
    </location>
</feature>
<feature type="compositionally biased region" description="Low complexity" evidence="6">
    <location>
        <begin position="471"/>
        <end position="487"/>
    </location>
</feature>
<dbReference type="RefSeq" id="WP_014140249.1">
    <property type="nucleotide sequence ID" value="NC_016109.1"/>
</dbReference>
<evidence type="ECO:0000256" key="6">
    <source>
        <dbReference type="SAM" id="MobiDB-lite"/>
    </source>
</evidence>
<accession>E4NJ10</accession>
<evidence type="ECO:0000256" key="2">
    <source>
        <dbReference type="ARBA" id="ARBA00022692"/>
    </source>
</evidence>
<dbReference type="Gene3D" id="1.20.1720.10">
    <property type="entry name" value="Multidrug resistance protein D"/>
    <property type="match status" value="1"/>
</dbReference>
<dbReference type="InterPro" id="IPR001958">
    <property type="entry name" value="Tet-R_TetA/multi-R_MdtG-like"/>
</dbReference>
<dbReference type="Proteomes" id="UP000007076">
    <property type="component" value="Chromosome"/>
</dbReference>
<feature type="transmembrane region" description="Helical" evidence="7">
    <location>
        <begin position="368"/>
        <end position="389"/>
    </location>
</feature>
<reference evidence="9 10" key="1">
    <citation type="journal article" date="2010" name="DNA Res.">
        <title>Genome sequence of Kitasatospora setae NBRC 14216T: an evolutionary snapshot of the family Streptomycetaceae.</title>
        <authorList>
            <person name="Ichikawa N."/>
            <person name="Oguchi A."/>
            <person name="Ikeda H."/>
            <person name="Ishikawa J."/>
            <person name="Kitani S."/>
            <person name="Watanabe Y."/>
            <person name="Nakamura S."/>
            <person name="Katano Y."/>
            <person name="Kishi E."/>
            <person name="Sasagawa M."/>
            <person name="Ankai A."/>
            <person name="Fukui S."/>
            <person name="Hashimoto Y."/>
            <person name="Kamata S."/>
            <person name="Otoguro M."/>
            <person name="Tanikawa S."/>
            <person name="Nihira T."/>
            <person name="Horinouchi S."/>
            <person name="Ohnishi Y."/>
            <person name="Hayakawa M."/>
            <person name="Kuzuyama T."/>
            <person name="Arisawa A."/>
            <person name="Nomoto F."/>
            <person name="Miura H."/>
            <person name="Takahashi Y."/>
            <person name="Fujita N."/>
        </authorList>
    </citation>
    <scope>NUCLEOTIDE SEQUENCE [LARGE SCALE GENOMIC DNA]</scope>
    <source>
        <strain evidence="10">ATCC 33774 / DSM 43861 / JCM 3304 / KCC A-0304 / NBRC 14216 / KM-6054</strain>
    </source>
</reference>
<organism evidence="9 10">
    <name type="scientific">Kitasatospora setae (strain ATCC 33774 / DSM 43861 / JCM 3304 / KCC A-0304 / NBRC 14216 / KM-6054)</name>
    <name type="common">Streptomyces setae</name>
    <dbReference type="NCBI Taxonomy" id="452652"/>
    <lineage>
        <taxon>Bacteria</taxon>
        <taxon>Bacillati</taxon>
        <taxon>Actinomycetota</taxon>
        <taxon>Actinomycetes</taxon>
        <taxon>Kitasatosporales</taxon>
        <taxon>Streptomycetaceae</taxon>
        <taxon>Kitasatospora</taxon>
    </lineage>
</organism>
<evidence type="ECO:0000259" key="8">
    <source>
        <dbReference type="PROSITE" id="PS50850"/>
    </source>
</evidence>
<dbReference type="EMBL" id="AP010968">
    <property type="protein sequence ID" value="BAJ32958.1"/>
    <property type="molecule type" value="Genomic_DNA"/>
</dbReference>
<dbReference type="InterPro" id="IPR011701">
    <property type="entry name" value="MFS"/>
</dbReference>
<dbReference type="GO" id="GO:0005886">
    <property type="term" value="C:plasma membrane"/>
    <property type="evidence" value="ECO:0007669"/>
    <property type="project" value="UniProtKB-SubCell"/>
</dbReference>
<dbReference type="PRINTS" id="PR01035">
    <property type="entry name" value="TCRTETA"/>
</dbReference>
<protein>
    <submittedName>
        <fullName evidence="9">Putative drug resistance protein</fullName>
    </submittedName>
</protein>
<sequence>MRKWIPLTAVSAGAFMLLVDASIVNAALPKMAADLDSTFTALQWVIDVYTLTLAALLMAFGSLGDRLGHRRLYLAGLAVFGLASLGCALAPDAVTLIVARAVQGTGGAAMMTSTTALLNAAYQGPDRATAFGLWGAVNGAAAAAGPLLGGLLTQQFGWRSIFLVNLPIAALAARLTVRHLTADRPRPAARPEGAGAVAGTAGRFDLPGAAAFTLFAAALTHGLIESGERGWSDARVLIPLAVAALALAAFTAVELRTARPLLDLRLLRTPAFAGLAAAGLLLTAAAFAELTYTGLWLQQVLRLGPLTAGLALSPLAAAAFLTAPAGTRLLRGRPPVLPITLGLTLIGAGSLLLTLVSPAGGWTALLPGQLLAGVGVGLATPPMMSAALAAVPRERAGMASGAFNTARQLGLTLGIAVLGTVFQNTLRDRPGTDPRHAYATALDHVYLTAAAAALLAAALTALLVRRPTPAPASGAGPTAAGPTADAPVSAGTTG</sequence>
<feature type="transmembrane region" description="Helical" evidence="7">
    <location>
        <begin position="236"/>
        <end position="255"/>
    </location>
</feature>
<feature type="transmembrane region" description="Helical" evidence="7">
    <location>
        <begin position="446"/>
        <end position="464"/>
    </location>
</feature>
<dbReference type="Gene3D" id="1.20.1250.20">
    <property type="entry name" value="MFS general substrate transporter like domains"/>
    <property type="match status" value="1"/>
</dbReference>
<dbReference type="PATRIC" id="fig|452652.3.peg.7242"/>
<evidence type="ECO:0000256" key="5">
    <source>
        <dbReference type="ARBA" id="ARBA00023251"/>
    </source>
</evidence>
<proteinExistence type="predicted"/>
<evidence type="ECO:0000256" key="1">
    <source>
        <dbReference type="ARBA" id="ARBA00004651"/>
    </source>
</evidence>
<keyword evidence="10" id="KW-1185">Reference proteome</keyword>
<dbReference type="HOGENOM" id="CLU_000960_28_2_11"/>
<dbReference type="PROSITE" id="PS50850">
    <property type="entry name" value="MFS"/>
    <property type="match status" value="1"/>
</dbReference>
<comment type="subcellular location">
    <subcellularLocation>
        <location evidence="1">Cell membrane</location>
        <topology evidence="1">Multi-pass membrane protein</topology>
    </subcellularLocation>
</comment>
<feature type="domain" description="Major facilitator superfamily (MFS) profile" evidence="8">
    <location>
        <begin position="6"/>
        <end position="468"/>
    </location>
</feature>
<dbReference type="PANTHER" id="PTHR42718:SF49">
    <property type="entry name" value="EXPORT PROTEIN"/>
    <property type="match status" value="1"/>
</dbReference>
<dbReference type="GO" id="GO:0022857">
    <property type="term" value="F:transmembrane transporter activity"/>
    <property type="evidence" value="ECO:0007669"/>
    <property type="project" value="InterPro"/>
</dbReference>
<evidence type="ECO:0000256" key="7">
    <source>
        <dbReference type="SAM" id="Phobius"/>
    </source>
</evidence>
<feature type="region of interest" description="Disordered" evidence="6">
    <location>
        <begin position="469"/>
        <end position="494"/>
    </location>
</feature>
<name>E4NJ10_KITSK</name>
<dbReference type="STRING" id="452652.KSE_72030"/>
<keyword evidence="3 7" id="KW-1133">Transmembrane helix</keyword>
<dbReference type="KEGG" id="ksk:KSE_72030"/>